<dbReference type="GO" id="GO:0003677">
    <property type="term" value="F:DNA binding"/>
    <property type="evidence" value="ECO:0007669"/>
    <property type="project" value="UniProtKB-KW"/>
</dbReference>
<dbReference type="PANTHER" id="PTHR31719:SF179">
    <property type="entry name" value="OS08G0148400 PROTEIN"/>
    <property type="match status" value="1"/>
</dbReference>
<keyword evidence="1" id="KW-0805">Transcription regulation</keyword>
<keyword evidence="3" id="KW-0804">Transcription</keyword>
<dbReference type="PROSITE" id="PS51005">
    <property type="entry name" value="NAC"/>
    <property type="match status" value="1"/>
</dbReference>
<dbReference type="InterPro" id="IPR003441">
    <property type="entry name" value="NAC-dom"/>
</dbReference>
<sequence>MKVIEIIPSLQVCDNNNLTTQAQRQPQAQNTPECNKTALTTTTTVVSDDVDKDKDLNSFPPGYRFSPTHSELIKCYLENKVLNRPLPPNRIVETDIYQHNPEFLAVKYKPCRENEWYFFTPRERKYPKGNRPKRAAGDGYWKASGADKPVKFKGTTIGFRKALVFYKGKPRKGDKTDWIMHEYRVTYSDPSQNERSGNNMRLDDTILCRIYERTKDKSIKVRTQDEDDIGVPSTSFSTDIENKPVENFDFKGTMDGPMEHDDYYMHQSTDGDHVIGDPYPTSFPSDNENKLIENFDDYYMLDRALLGIPQNNNAFDFNGIMVDPMEIHDYYMHQSALDRVNELLEIPQINNIDTLEFMDPFQDAGGNHETAIQMGETSSSIPPLLNSTEILNESSENQEDMSTHPHLSNDDHPCQ</sequence>
<dbReference type="Pfam" id="PF02365">
    <property type="entry name" value="NAM"/>
    <property type="match status" value="1"/>
</dbReference>
<feature type="compositionally biased region" description="Basic and acidic residues" evidence="5">
    <location>
        <begin position="401"/>
        <end position="415"/>
    </location>
</feature>
<protein>
    <recommendedName>
        <fullName evidence="6">NAC domain-containing protein</fullName>
    </recommendedName>
</protein>
<keyword evidence="4" id="KW-0539">Nucleus</keyword>
<name>A0A2N9GR40_FAGSY</name>
<feature type="domain" description="NAC" evidence="6">
    <location>
        <begin position="59"/>
        <end position="213"/>
    </location>
</feature>
<gene>
    <name evidence="7" type="ORF">FSB_LOCUS29845</name>
</gene>
<evidence type="ECO:0000256" key="1">
    <source>
        <dbReference type="ARBA" id="ARBA00023015"/>
    </source>
</evidence>
<evidence type="ECO:0000259" key="6">
    <source>
        <dbReference type="PROSITE" id="PS51005"/>
    </source>
</evidence>
<dbReference type="EMBL" id="OIVN01002247">
    <property type="protein sequence ID" value="SPD01963.1"/>
    <property type="molecule type" value="Genomic_DNA"/>
</dbReference>
<dbReference type="Gene3D" id="2.170.150.80">
    <property type="entry name" value="NAC domain"/>
    <property type="match status" value="1"/>
</dbReference>
<reference evidence="7" key="1">
    <citation type="submission" date="2018-02" db="EMBL/GenBank/DDBJ databases">
        <authorList>
            <person name="Cohen D.B."/>
            <person name="Kent A.D."/>
        </authorList>
    </citation>
    <scope>NUCLEOTIDE SEQUENCE</scope>
</reference>
<evidence type="ECO:0000313" key="7">
    <source>
        <dbReference type="EMBL" id="SPD01963.1"/>
    </source>
</evidence>
<dbReference type="GO" id="GO:0006355">
    <property type="term" value="P:regulation of DNA-templated transcription"/>
    <property type="evidence" value="ECO:0007669"/>
    <property type="project" value="InterPro"/>
</dbReference>
<keyword evidence="2" id="KW-0238">DNA-binding</keyword>
<accession>A0A2N9GR40</accession>
<evidence type="ECO:0000256" key="3">
    <source>
        <dbReference type="ARBA" id="ARBA00023163"/>
    </source>
</evidence>
<dbReference type="SUPFAM" id="SSF101941">
    <property type="entry name" value="NAC domain"/>
    <property type="match status" value="1"/>
</dbReference>
<dbReference type="AlphaFoldDB" id="A0A2N9GR40"/>
<dbReference type="PANTHER" id="PTHR31719">
    <property type="entry name" value="NAC TRANSCRIPTION FACTOR 56"/>
    <property type="match status" value="1"/>
</dbReference>
<feature type="region of interest" description="Disordered" evidence="5">
    <location>
        <begin position="394"/>
        <end position="415"/>
    </location>
</feature>
<dbReference type="InterPro" id="IPR036093">
    <property type="entry name" value="NAC_dom_sf"/>
</dbReference>
<evidence type="ECO:0000256" key="2">
    <source>
        <dbReference type="ARBA" id="ARBA00023125"/>
    </source>
</evidence>
<evidence type="ECO:0000256" key="5">
    <source>
        <dbReference type="SAM" id="MobiDB-lite"/>
    </source>
</evidence>
<proteinExistence type="predicted"/>
<evidence type="ECO:0000256" key="4">
    <source>
        <dbReference type="ARBA" id="ARBA00023242"/>
    </source>
</evidence>
<organism evidence="7">
    <name type="scientific">Fagus sylvatica</name>
    <name type="common">Beechnut</name>
    <dbReference type="NCBI Taxonomy" id="28930"/>
    <lineage>
        <taxon>Eukaryota</taxon>
        <taxon>Viridiplantae</taxon>
        <taxon>Streptophyta</taxon>
        <taxon>Embryophyta</taxon>
        <taxon>Tracheophyta</taxon>
        <taxon>Spermatophyta</taxon>
        <taxon>Magnoliopsida</taxon>
        <taxon>eudicotyledons</taxon>
        <taxon>Gunneridae</taxon>
        <taxon>Pentapetalae</taxon>
        <taxon>rosids</taxon>
        <taxon>fabids</taxon>
        <taxon>Fagales</taxon>
        <taxon>Fagaceae</taxon>
        <taxon>Fagus</taxon>
    </lineage>
</organism>